<dbReference type="InterPro" id="IPR001031">
    <property type="entry name" value="Thioesterase"/>
</dbReference>
<dbReference type="InterPro" id="IPR012223">
    <property type="entry name" value="TEII"/>
</dbReference>
<dbReference type="Gene3D" id="3.40.50.1820">
    <property type="entry name" value="alpha/beta hydrolase"/>
    <property type="match status" value="1"/>
</dbReference>
<dbReference type="InterPro" id="IPR029058">
    <property type="entry name" value="AB_hydrolase_fold"/>
</dbReference>
<keyword evidence="5" id="KW-1185">Reference proteome</keyword>
<evidence type="ECO:0000256" key="1">
    <source>
        <dbReference type="ARBA" id="ARBA00007169"/>
    </source>
</evidence>
<comment type="similarity">
    <text evidence="1">Belongs to the thioesterase family.</text>
</comment>
<dbReference type="EMBL" id="AWQX01000149">
    <property type="protein sequence ID" value="EST31221.1"/>
    <property type="molecule type" value="Genomic_DNA"/>
</dbReference>
<dbReference type="GO" id="GO:0016787">
    <property type="term" value="F:hydrolase activity"/>
    <property type="evidence" value="ECO:0007669"/>
    <property type="project" value="UniProtKB-KW"/>
</dbReference>
<name>V6KIH3_STRRC</name>
<dbReference type="RefSeq" id="WP_023547383.1">
    <property type="nucleotide sequence ID" value="NZ_CM002285.1"/>
</dbReference>
<dbReference type="STRING" id="1352936.M878_17095"/>
<dbReference type="Proteomes" id="UP000017984">
    <property type="component" value="Chromosome"/>
</dbReference>
<evidence type="ECO:0000313" key="4">
    <source>
        <dbReference type="EMBL" id="EST31221.1"/>
    </source>
</evidence>
<dbReference type="InterPro" id="IPR020802">
    <property type="entry name" value="TesA-like"/>
</dbReference>
<dbReference type="SUPFAM" id="SSF53474">
    <property type="entry name" value="alpha/beta-Hydrolases"/>
    <property type="match status" value="1"/>
</dbReference>
<sequence length="246" mass="26854">MTGRWLRTLKPCSRPRLRLVCFPHAGGAASYFVPWAEAVPGDVELLAVCYPGREDRLAEPFAESMEQLAEAIARACAPLADRPLVFFGHSMGASVAYETAARLAAQDRSPALLCVSARRGPGRSHPARALAHLDDDRLIAEVRALGGTQAEAFDHPELRPLVLPAIRSDYRLLSTYEPRVMTLPCPVAAYGGTEDVDVPEEAVRAWQDVTRSGFTLRVFPGGHFYLADRARDLVAEVLACETTTRA</sequence>
<organism evidence="4 5">
    <name type="scientific">Streptomyces roseochromogenus subsp. oscitans DS 12.976</name>
    <dbReference type="NCBI Taxonomy" id="1352936"/>
    <lineage>
        <taxon>Bacteria</taxon>
        <taxon>Bacillati</taxon>
        <taxon>Actinomycetota</taxon>
        <taxon>Actinomycetes</taxon>
        <taxon>Kitasatosporales</taxon>
        <taxon>Streptomycetaceae</taxon>
        <taxon>Streptomyces</taxon>
    </lineage>
</organism>
<feature type="domain" description="Thioesterase TesA-like" evidence="3">
    <location>
        <begin position="20"/>
        <end position="238"/>
    </location>
</feature>
<dbReference type="PANTHER" id="PTHR11487:SF0">
    <property type="entry name" value="S-ACYL FATTY ACID SYNTHASE THIOESTERASE, MEDIUM CHAIN"/>
    <property type="match status" value="1"/>
</dbReference>
<proteinExistence type="inferred from homology"/>
<reference evidence="4 5" key="1">
    <citation type="journal article" date="2014" name="Genome Announc.">
        <title>Draft Genome Sequence of Streptomyces roseochromogenes subsp. oscitans DS 12.976, Producer of the Aminocoumarin Antibiotic Clorobiocin.</title>
        <authorList>
            <person name="Ruckert C."/>
            <person name="Kalinowski J."/>
            <person name="Heide L."/>
            <person name="Apel A.K."/>
        </authorList>
    </citation>
    <scope>NUCLEOTIDE SEQUENCE [LARGE SCALE GENOMIC DNA]</scope>
    <source>
        <strain evidence="4 5">DS 12.976</strain>
    </source>
</reference>
<keyword evidence="2" id="KW-0378">Hydrolase</keyword>
<gene>
    <name evidence="4" type="ORF">M878_17095</name>
</gene>
<dbReference type="AlphaFoldDB" id="V6KIH3"/>
<dbReference type="Pfam" id="PF00975">
    <property type="entry name" value="Thioesterase"/>
    <property type="match status" value="1"/>
</dbReference>
<comment type="caution">
    <text evidence="4">The sequence shown here is derived from an EMBL/GenBank/DDBJ whole genome shotgun (WGS) entry which is preliminary data.</text>
</comment>
<dbReference type="OrthoDB" id="8480037at2"/>
<evidence type="ECO:0000259" key="3">
    <source>
        <dbReference type="SMART" id="SM00824"/>
    </source>
</evidence>
<accession>V6KIH3</accession>
<dbReference type="SMART" id="SM00824">
    <property type="entry name" value="PKS_TE"/>
    <property type="match status" value="1"/>
</dbReference>
<dbReference type="PANTHER" id="PTHR11487">
    <property type="entry name" value="THIOESTERASE"/>
    <property type="match status" value="1"/>
</dbReference>
<dbReference type="HOGENOM" id="CLU_070456_1_2_11"/>
<evidence type="ECO:0000313" key="5">
    <source>
        <dbReference type="Proteomes" id="UP000017984"/>
    </source>
</evidence>
<protein>
    <recommendedName>
        <fullName evidence="3">Thioesterase TesA-like domain-containing protein</fullName>
    </recommendedName>
</protein>
<dbReference type="GO" id="GO:0008610">
    <property type="term" value="P:lipid biosynthetic process"/>
    <property type="evidence" value="ECO:0007669"/>
    <property type="project" value="TreeGrafter"/>
</dbReference>
<dbReference type="PATRIC" id="fig|1352936.5.peg.3593"/>
<evidence type="ECO:0000256" key="2">
    <source>
        <dbReference type="ARBA" id="ARBA00022801"/>
    </source>
</evidence>